<dbReference type="Proteomes" id="UP000062160">
    <property type="component" value="Unassembled WGS sequence"/>
</dbReference>
<dbReference type="STRING" id="224999.GCA_001485475_01859"/>
<dbReference type="PANTHER" id="PTHR37507">
    <property type="entry name" value="SPORULATION PROTEIN YDCC"/>
    <property type="match status" value="1"/>
</dbReference>
<keyword evidence="1" id="KW-1133">Transmembrane helix</keyword>
<dbReference type="InterPro" id="IPR052944">
    <property type="entry name" value="Sporulation_related"/>
</dbReference>
<dbReference type="RefSeq" id="WP_059033393.1">
    <property type="nucleotide sequence ID" value="NZ_DF977003.1"/>
</dbReference>
<evidence type="ECO:0000313" key="3">
    <source>
        <dbReference type="EMBL" id="GAQ25823.1"/>
    </source>
</evidence>
<dbReference type="OrthoDB" id="2544256at2"/>
<organism evidence="3">
    <name type="scientific">Tepidanaerobacter syntrophicus</name>
    <dbReference type="NCBI Taxonomy" id="224999"/>
    <lineage>
        <taxon>Bacteria</taxon>
        <taxon>Bacillati</taxon>
        <taxon>Bacillota</taxon>
        <taxon>Clostridia</taxon>
        <taxon>Thermosediminibacterales</taxon>
        <taxon>Tepidanaerobacteraceae</taxon>
        <taxon>Tepidanaerobacter</taxon>
    </lineage>
</organism>
<proteinExistence type="predicted"/>
<protein>
    <recommendedName>
        <fullName evidence="2">DUF4367 domain-containing protein</fullName>
    </recommendedName>
</protein>
<feature type="domain" description="DUF4367" evidence="2">
    <location>
        <begin position="215"/>
        <end position="323"/>
    </location>
</feature>
<dbReference type="EMBL" id="DF977003">
    <property type="protein sequence ID" value="GAQ25823.1"/>
    <property type="molecule type" value="Genomic_DNA"/>
</dbReference>
<name>A0A0U9HNZ8_9FIRM</name>
<feature type="transmembrane region" description="Helical" evidence="1">
    <location>
        <begin position="83"/>
        <end position="101"/>
    </location>
</feature>
<evidence type="ECO:0000256" key="1">
    <source>
        <dbReference type="SAM" id="Phobius"/>
    </source>
</evidence>
<keyword evidence="1" id="KW-0812">Transmembrane</keyword>
<sequence>MEKKRLEDMFSTDIDAYLKGIKRLDSKQSEEYIKLLELGKTMADKDFSKDSDKQKVFERVLRNINEQKGREDTLKKSNKTKSIVTKVASFALVCVLGFSLMQTSFAQGVVDKIVRTISLGHITILESEPSDIKSVPVPDKLKGKIFDKDGNPLEVLSTEHADEIYTVDGERIAYIDSDGDIVTKSEHEKARADECLIIKDPNQLNNYTCFDIKLPSYLPEGYKFTEAEFFKDENGVVENSKVVGLYFANEETGKFIYMQQRVAEEDAGYVTDAVKIEELKINGVDAVLYDDSNLDWEYNGVIYMLVGRGEIAKDELIKIAESIK</sequence>
<gene>
    <name evidence="3" type="ORF">TSYNT_971</name>
</gene>
<evidence type="ECO:0000259" key="2">
    <source>
        <dbReference type="Pfam" id="PF14285"/>
    </source>
</evidence>
<dbReference type="Pfam" id="PF14285">
    <property type="entry name" value="DUF4367"/>
    <property type="match status" value="1"/>
</dbReference>
<keyword evidence="1" id="KW-0472">Membrane</keyword>
<dbReference type="InterPro" id="IPR025377">
    <property type="entry name" value="DUF4367"/>
</dbReference>
<dbReference type="AlphaFoldDB" id="A0A0U9HNZ8"/>
<keyword evidence="4" id="KW-1185">Reference proteome</keyword>
<dbReference type="PANTHER" id="PTHR37507:SF2">
    <property type="entry name" value="SPORULATION PROTEIN YDCC"/>
    <property type="match status" value="1"/>
</dbReference>
<reference evidence="3" key="1">
    <citation type="journal article" date="2016" name="Genome Announc.">
        <title>Draft Genome Sequence of the Syntrophic Lactate-Degrading Bacterium Tepidanaerobacter syntrophicus JLT.</title>
        <authorList>
            <person name="Matsuura N."/>
            <person name="Ohashi A."/>
            <person name="Tourlousse D.M."/>
            <person name="Sekiguchi Y."/>
        </authorList>
    </citation>
    <scope>NUCLEOTIDE SEQUENCE [LARGE SCALE GENOMIC DNA]</scope>
    <source>
        <strain evidence="3">JL</strain>
    </source>
</reference>
<evidence type="ECO:0000313" key="4">
    <source>
        <dbReference type="Proteomes" id="UP000062160"/>
    </source>
</evidence>
<accession>A0A0U9HNZ8</accession>